<reference evidence="1" key="1">
    <citation type="submission" date="2017-05" db="UniProtKB">
        <authorList>
            <consortium name="EnsemblMetazoa"/>
        </authorList>
    </citation>
    <scope>IDENTIFICATION</scope>
</reference>
<dbReference type="AlphaFoldDB" id="A0A1X7U043"/>
<organism evidence="1">
    <name type="scientific">Amphimedon queenslandica</name>
    <name type="common">Sponge</name>
    <dbReference type="NCBI Taxonomy" id="400682"/>
    <lineage>
        <taxon>Eukaryota</taxon>
        <taxon>Metazoa</taxon>
        <taxon>Porifera</taxon>
        <taxon>Demospongiae</taxon>
        <taxon>Heteroscleromorpha</taxon>
        <taxon>Haplosclerida</taxon>
        <taxon>Niphatidae</taxon>
        <taxon>Amphimedon</taxon>
    </lineage>
</organism>
<name>A0A1X7U043_AMPQE</name>
<dbReference type="InParanoid" id="A0A1X7U043"/>
<sequence length="79" mass="9583">MTYSFFFFYIFVHKKTFCKRTSSCVIDGRTKSTFTSSRITNKEDINIRINLKRYFNFKAPRKHLIIITINFSLFLYFLC</sequence>
<accession>A0A1X7U043</accession>
<proteinExistence type="predicted"/>
<protein>
    <submittedName>
        <fullName evidence="1">Uncharacterized protein</fullName>
    </submittedName>
</protein>
<evidence type="ECO:0000313" key="1">
    <source>
        <dbReference type="EnsemblMetazoa" id="Aqu2.1.20950_001"/>
    </source>
</evidence>
<dbReference type="EnsemblMetazoa" id="Aqu2.1.20950_001">
    <property type="protein sequence ID" value="Aqu2.1.20950_001"/>
    <property type="gene ID" value="Aqu2.1.20950"/>
</dbReference>